<dbReference type="InterPro" id="IPR024529">
    <property type="entry name" value="ECF_trnsprt_substrate-spec"/>
</dbReference>
<dbReference type="GO" id="GO:0022857">
    <property type="term" value="F:transmembrane transporter activity"/>
    <property type="evidence" value="ECO:0007669"/>
    <property type="project" value="InterPro"/>
</dbReference>
<keyword evidence="1" id="KW-1133">Transmembrane helix</keyword>
<dbReference type="AlphaFoldDB" id="A0A2S9WBQ1"/>
<evidence type="ECO:0000313" key="6">
    <source>
        <dbReference type="Proteomes" id="UP000276249"/>
    </source>
</evidence>
<comment type="caution">
    <text evidence="2">The sequence shown here is derived from an EMBL/GenBank/DDBJ whole genome shotgun (WGS) entry which is preliminary data.</text>
</comment>
<dbReference type="InterPro" id="IPR030949">
    <property type="entry name" value="ECF_S_folate_fam"/>
</dbReference>
<dbReference type="Proteomes" id="UP000276249">
    <property type="component" value="Unassembled WGS sequence"/>
</dbReference>
<dbReference type="NCBIfam" id="TIGR04518">
    <property type="entry name" value="ECF_S_folT_fam"/>
    <property type="match status" value="1"/>
</dbReference>
<keyword evidence="1" id="KW-0812">Transmembrane</keyword>
<proteinExistence type="predicted"/>
<protein>
    <submittedName>
        <fullName evidence="2">Folate family ECF transporter S component</fullName>
    </submittedName>
</protein>
<reference evidence="3 5" key="1">
    <citation type="submission" date="2018-03" db="EMBL/GenBank/DDBJ databases">
        <title>Draft Genome Sequences of six Lactobacillus pentosus Strains Isolated from Brines of Traditionally Fermented Spanish-Style Green Table Olives.</title>
        <authorList>
            <person name="Calero-Delgado B."/>
            <person name="Martin-Platero A.M."/>
            <person name="Perez-Pulido A.J."/>
            <person name="Benitez-Cabello A."/>
            <person name="Casimiro-Soriguer C.S."/>
            <person name="Martinez-Bueno M."/>
            <person name="Arroyo-Lopez F.N."/>
            <person name="Rodriguez-Gomez F."/>
            <person name="Bautista-Gallego J."/>
            <person name="Garrido-Fernandez A."/>
            <person name="Jimenez-Diaz R."/>
        </authorList>
    </citation>
    <scope>NUCLEOTIDE SEQUENCE [LARGE SCALE GENOMIC DNA]</scope>
    <source>
        <strain evidence="3 5">IG2</strain>
    </source>
</reference>
<evidence type="ECO:0000313" key="7">
    <source>
        <dbReference type="Proteomes" id="UP001267003"/>
    </source>
</evidence>
<evidence type="ECO:0000256" key="1">
    <source>
        <dbReference type="SAM" id="Phobius"/>
    </source>
</evidence>
<dbReference type="RefSeq" id="WP_105920218.1">
    <property type="nucleotide sequence ID" value="NZ_CP162863.1"/>
</dbReference>
<feature type="transmembrane region" description="Helical" evidence="1">
    <location>
        <begin position="74"/>
        <end position="94"/>
    </location>
</feature>
<feature type="transmembrane region" description="Helical" evidence="1">
    <location>
        <begin position="40"/>
        <end position="62"/>
    </location>
</feature>
<evidence type="ECO:0000313" key="3">
    <source>
        <dbReference type="EMBL" id="PRO96292.1"/>
    </source>
</evidence>
<keyword evidence="1" id="KW-0472">Membrane</keyword>
<dbReference type="Gene3D" id="1.10.1760.20">
    <property type="match status" value="1"/>
</dbReference>
<feature type="transmembrane region" description="Helical" evidence="1">
    <location>
        <begin position="106"/>
        <end position="123"/>
    </location>
</feature>
<organism evidence="2 7">
    <name type="scientific">Lactiplantibacillus pentosus</name>
    <name type="common">Lactobacillus pentosus</name>
    <dbReference type="NCBI Taxonomy" id="1589"/>
    <lineage>
        <taxon>Bacteria</taxon>
        <taxon>Bacillati</taxon>
        <taxon>Bacillota</taxon>
        <taxon>Bacilli</taxon>
        <taxon>Lactobacillales</taxon>
        <taxon>Lactobacillaceae</taxon>
        <taxon>Lactiplantibacillus</taxon>
    </lineage>
</organism>
<name>A0A2S9WBQ1_LACPE</name>
<evidence type="ECO:0000313" key="4">
    <source>
        <dbReference type="EMBL" id="RMW52791.1"/>
    </source>
</evidence>
<keyword evidence="5" id="KW-1185">Reference proteome</keyword>
<reference evidence="2" key="3">
    <citation type="submission" date="2023-08" db="EMBL/GenBank/DDBJ databases">
        <authorList>
            <person name="Page C.A."/>
            <person name="Perez-Diaz I.M."/>
        </authorList>
    </citation>
    <scope>NUCLEOTIDE SEQUENCE</scope>
    <source>
        <strain evidence="2">7.8.46</strain>
    </source>
</reference>
<sequence length="172" mass="19140">MTPSLTVKRLPLLGMLVAMQVVLGSLLTIQLLLTKISFTFIIIALTARLFSPLVTAGSAALANLLGMLLFPKFTFFPGFILTAFLTGLVFGLAFQQQTNLPRILTANFIVVFILNLFMNSLWLHIMYMTPWSVLLTTRLIQEIVTYVCYTAILIAVFKVPILTKLTTRDSGH</sequence>
<evidence type="ECO:0000313" key="2">
    <source>
        <dbReference type="EMBL" id="MDT6990070.1"/>
    </source>
</evidence>
<feature type="transmembrane region" description="Helical" evidence="1">
    <location>
        <begin position="143"/>
        <end position="162"/>
    </location>
</feature>
<dbReference type="Proteomes" id="UP000238378">
    <property type="component" value="Unassembled WGS sequence"/>
</dbReference>
<dbReference type="EMBL" id="RDCJ01000006">
    <property type="protein sequence ID" value="RMW52791.1"/>
    <property type="molecule type" value="Genomic_DNA"/>
</dbReference>
<accession>A0A2S9WBQ1</accession>
<feature type="transmembrane region" description="Helical" evidence="1">
    <location>
        <begin position="12"/>
        <end position="33"/>
    </location>
</feature>
<dbReference type="Pfam" id="PF12822">
    <property type="entry name" value="ECF_trnsprt"/>
    <property type="match status" value="1"/>
</dbReference>
<dbReference type="EMBL" id="JAVLAQ010000001">
    <property type="protein sequence ID" value="MDT6990070.1"/>
    <property type="molecule type" value="Genomic_DNA"/>
</dbReference>
<reference evidence="4 6" key="2">
    <citation type="submission" date="2018-10" db="EMBL/GenBank/DDBJ databases">
        <title>Genome sequences of five Lactobacillus pentosus strains isolated from brines of traditionally fermented spanish-style green table olives and differences between them.</title>
        <authorList>
            <person name="Jimenez Diaz R."/>
        </authorList>
    </citation>
    <scope>NUCLEOTIDE SEQUENCE [LARGE SCALE GENOMIC DNA]</scope>
    <source>
        <strain evidence="4 6">IG10</strain>
    </source>
</reference>
<gene>
    <name evidence="3" type="ORF">C6Y08_00140</name>
    <name evidence="4" type="ORF">D6U18_00265</name>
    <name evidence="2" type="ORF">RI536_08115</name>
</gene>
<dbReference type="EMBL" id="PVOB01000002">
    <property type="protein sequence ID" value="PRO96292.1"/>
    <property type="molecule type" value="Genomic_DNA"/>
</dbReference>
<dbReference type="Proteomes" id="UP001267003">
    <property type="component" value="Unassembled WGS sequence"/>
</dbReference>
<evidence type="ECO:0000313" key="5">
    <source>
        <dbReference type="Proteomes" id="UP000238378"/>
    </source>
</evidence>